<keyword evidence="3" id="KW-0238">DNA-binding</keyword>
<proteinExistence type="predicted"/>
<keyword evidence="5" id="KW-0175">Coiled coil</keyword>
<evidence type="ECO:0000256" key="4">
    <source>
        <dbReference type="ARBA" id="ARBA00023163"/>
    </source>
</evidence>
<dbReference type="GO" id="GO:0016987">
    <property type="term" value="F:sigma factor activity"/>
    <property type="evidence" value="ECO:0007669"/>
    <property type="project" value="UniProtKB-KW"/>
</dbReference>
<keyword evidence="4" id="KW-0804">Transcription</keyword>
<dbReference type="Proteomes" id="UP000190105">
    <property type="component" value="Unassembled WGS sequence"/>
</dbReference>
<gene>
    <name evidence="7" type="ORF">SAMN05443428_1064</name>
</gene>
<dbReference type="InterPro" id="IPR013324">
    <property type="entry name" value="RNA_pol_sigma_r3/r4-like"/>
</dbReference>
<evidence type="ECO:0000256" key="2">
    <source>
        <dbReference type="ARBA" id="ARBA00023082"/>
    </source>
</evidence>
<dbReference type="InterPro" id="IPR014284">
    <property type="entry name" value="RNA_pol_sigma-70_dom"/>
</dbReference>
<dbReference type="GO" id="GO:0006352">
    <property type="term" value="P:DNA-templated transcription initiation"/>
    <property type="evidence" value="ECO:0007669"/>
    <property type="project" value="InterPro"/>
</dbReference>
<dbReference type="Gene3D" id="1.10.1740.10">
    <property type="match status" value="1"/>
</dbReference>
<dbReference type="NCBIfam" id="TIGR02937">
    <property type="entry name" value="sigma70-ECF"/>
    <property type="match status" value="1"/>
</dbReference>
<dbReference type="SUPFAM" id="SSF88659">
    <property type="entry name" value="Sigma3 and sigma4 domains of RNA polymerase sigma factors"/>
    <property type="match status" value="1"/>
</dbReference>
<evidence type="ECO:0000256" key="1">
    <source>
        <dbReference type="ARBA" id="ARBA00023015"/>
    </source>
</evidence>
<evidence type="ECO:0000313" key="8">
    <source>
        <dbReference type="Proteomes" id="UP000190105"/>
    </source>
</evidence>
<dbReference type="GO" id="GO:0003677">
    <property type="term" value="F:DNA binding"/>
    <property type="evidence" value="ECO:0007669"/>
    <property type="project" value="UniProtKB-KW"/>
</dbReference>
<dbReference type="InterPro" id="IPR007627">
    <property type="entry name" value="RNA_pol_sigma70_r2"/>
</dbReference>
<dbReference type="STRING" id="1147123.SAMN05443428_1064"/>
<dbReference type="InterPro" id="IPR013325">
    <property type="entry name" value="RNA_pol_sigma_r2"/>
</dbReference>
<evidence type="ECO:0000313" key="7">
    <source>
        <dbReference type="EMBL" id="SKA84362.1"/>
    </source>
</evidence>
<dbReference type="Gene3D" id="1.20.140.160">
    <property type="match status" value="1"/>
</dbReference>
<dbReference type="RefSeq" id="WP_078695999.1">
    <property type="nucleotide sequence ID" value="NZ_FUYH01000006.1"/>
</dbReference>
<evidence type="ECO:0000256" key="3">
    <source>
        <dbReference type="ARBA" id="ARBA00023125"/>
    </source>
</evidence>
<protein>
    <submittedName>
        <fullName evidence="7">RNA polymerase sporulation-specific sigma factor</fullName>
    </submittedName>
</protein>
<sequence length="180" mass="21514">MREKVAAAREDEKIRLEIIKSFEPLIKKCFKYYVKDLNYFNDAMQEGYLIVLMCIYNYDFNKEYPFEGYVKSSVIYGIKNFARKIKYNVSLDEPINEDEGCLYDVIESDLDVEGEFEHRDNIKNLKAALNKLSEKQRGVIDEIYFKNKNMREICKNRRCHYMTVEKLKERAIKVLREQLG</sequence>
<organism evidence="7 8">
    <name type="scientific">Caloramator quimbayensis</name>
    <dbReference type="NCBI Taxonomy" id="1147123"/>
    <lineage>
        <taxon>Bacteria</taxon>
        <taxon>Bacillati</taxon>
        <taxon>Bacillota</taxon>
        <taxon>Clostridia</taxon>
        <taxon>Eubacteriales</taxon>
        <taxon>Clostridiaceae</taxon>
        <taxon>Caloramator</taxon>
    </lineage>
</organism>
<name>A0A1T4X431_9CLOT</name>
<keyword evidence="1" id="KW-0805">Transcription regulation</keyword>
<dbReference type="PANTHER" id="PTHR30385">
    <property type="entry name" value="SIGMA FACTOR F FLAGELLAR"/>
    <property type="match status" value="1"/>
</dbReference>
<reference evidence="8" key="1">
    <citation type="submission" date="2017-02" db="EMBL/GenBank/DDBJ databases">
        <authorList>
            <person name="Varghese N."/>
            <person name="Submissions S."/>
        </authorList>
    </citation>
    <scope>NUCLEOTIDE SEQUENCE [LARGE SCALE GENOMIC DNA]</scope>
    <source>
        <strain evidence="8">USBA 833</strain>
    </source>
</reference>
<keyword evidence="2" id="KW-0731">Sigma factor</keyword>
<dbReference type="Pfam" id="PF04542">
    <property type="entry name" value="Sigma70_r2"/>
    <property type="match status" value="1"/>
</dbReference>
<feature type="domain" description="RNA polymerase sigma-70 region 2" evidence="6">
    <location>
        <begin position="19"/>
        <end position="84"/>
    </location>
</feature>
<feature type="coiled-coil region" evidence="5">
    <location>
        <begin position="115"/>
        <end position="142"/>
    </location>
</feature>
<dbReference type="OrthoDB" id="1730259at2"/>
<evidence type="ECO:0000259" key="6">
    <source>
        <dbReference type="Pfam" id="PF04542"/>
    </source>
</evidence>
<evidence type="ECO:0000256" key="5">
    <source>
        <dbReference type="SAM" id="Coils"/>
    </source>
</evidence>
<keyword evidence="8" id="KW-1185">Reference proteome</keyword>
<accession>A0A1T4X431</accession>
<dbReference type="EMBL" id="FUYH01000006">
    <property type="protein sequence ID" value="SKA84362.1"/>
    <property type="molecule type" value="Genomic_DNA"/>
</dbReference>
<dbReference type="AlphaFoldDB" id="A0A1T4X431"/>
<dbReference type="SUPFAM" id="SSF88946">
    <property type="entry name" value="Sigma2 domain of RNA polymerase sigma factors"/>
    <property type="match status" value="1"/>
</dbReference>